<dbReference type="AlphaFoldDB" id="A0AAW1C8G7"/>
<feature type="domain" description="BMERB" evidence="1">
    <location>
        <begin position="256"/>
        <end position="352"/>
    </location>
</feature>
<organism evidence="2 3">
    <name type="scientific">Crotalus adamanteus</name>
    <name type="common">Eastern diamondback rattlesnake</name>
    <dbReference type="NCBI Taxonomy" id="8729"/>
    <lineage>
        <taxon>Eukaryota</taxon>
        <taxon>Metazoa</taxon>
        <taxon>Chordata</taxon>
        <taxon>Craniata</taxon>
        <taxon>Vertebrata</taxon>
        <taxon>Euteleostomi</taxon>
        <taxon>Lepidosauria</taxon>
        <taxon>Squamata</taxon>
        <taxon>Bifurcata</taxon>
        <taxon>Unidentata</taxon>
        <taxon>Episquamata</taxon>
        <taxon>Toxicofera</taxon>
        <taxon>Serpentes</taxon>
        <taxon>Colubroidea</taxon>
        <taxon>Viperidae</taxon>
        <taxon>Crotalinae</taxon>
        <taxon>Crotalus</taxon>
    </lineage>
</organism>
<gene>
    <name evidence="2" type="ORF">NXF25_001173</name>
</gene>
<evidence type="ECO:0000259" key="1">
    <source>
        <dbReference type="PROSITE" id="PS51848"/>
    </source>
</evidence>
<protein>
    <recommendedName>
        <fullName evidence="1">BMERB domain-containing protein</fullName>
    </recommendedName>
</protein>
<dbReference type="EMBL" id="JAOTOJ010000001">
    <property type="protein sequence ID" value="KAK9409998.1"/>
    <property type="molecule type" value="Genomic_DNA"/>
</dbReference>
<keyword evidence="3" id="KW-1185">Reference proteome</keyword>
<evidence type="ECO:0000313" key="3">
    <source>
        <dbReference type="Proteomes" id="UP001474421"/>
    </source>
</evidence>
<dbReference type="Pfam" id="PF12130">
    <property type="entry name" value="bMERB_dom"/>
    <property type="match status" value="1"/>
</dbReference>
<dbReference type="PANTHER" id="PTHR23167:SF39">
    <property type="entry name" value="[F-ACTIN]-MONOOXYGENASE MICAL2"/>
    <property type="match status" value="1"/>
</dbReference>
<evidence type="ECO:0000313" key="2">
    <source>
        <dbReference type="EMBL" id="KAK9409998.1"/>
    </source>
</evidence>
<proteinExistence type="predicted"/>
<dbReference type="InterPro" id="IPR050540">
    <property type="entry name" value="F-actin_Monoox_Mical"/>
</dbReference>
<dbReference type="PANTHER" id="PTHR23167">
    <property type="entry name" value="CALPONIN HOMOLOGY DOMAIN-CONTAINING PROTEIN DDB_G0272472-RELATED"/>
    <property type="match status" value="1"/>
</dbReference>
<accession>A0AAW1C8G7</accession>
<dbReference type="PROSITE" id="PS51848">
    <property type="entry name" value="BMERB"/>
    <property type="match status" value="1"/>
</dbReference>
<sequence>MAVQVLVTSDGSSSELECDLSGNSAISASSEKMLSLPEPIWNCLPSSKSSPLFTTNLEKGKDCLEKSKAANALQRAYTLRDSSSSKKYQNWKKKIQSNFPLLYNKKSGSSSKDASASLQQEFEESCFKTELTYPNSVPETKAHFQPHSAEFHSTEKATNEPEQIPFYIPHHCCVDSYPVAAMSPTTIFDVDKVLSNSSKGEYLGSEGLTARKQATISYCSSSSDGEWECKPSPQLLVKSTLRRNKKLAKETKQLVKQEELKRLHKAQAIQRLLEEVEEQQRALEVYGVQLERELRGEADSSTQDESELLHEWFELVLEKNRLMRYEAELLIIAKDIELKDHQNDWRRTETEN</sequence>
<name>A0AAW1C8G7_CROAD</name>
<dbReference type="InterPro" id="IPR022735">
    <property type="entry name" value="bMERB_dom"/>
</dbReference>
<dbReference type="Proteomes" id="UP001474421">
    <property type="component" value="Unassembled WGS sequence"/>
</dbReference>
<comment type="caution">
    <text evidence="2">The sequence shown here is derived from an EMBL/GenBank/DDBJ whole genome shotgun (WGS) entry which is preliminary data.</text>
</comment>
<reference evidence="2 3" key="1">
    <citation type="journal article" date="2024" name="Proc. Natl. Acad. Sci. U.S.A.">
        <title>The genetic regulatory architecture and epigenomic basis for age-related changes in rattlesnake venom.</title>
        <authorList>
            <person name="Hogan M.P."/>
            <person name="Holding M.L."/>
            <person name="Nystrom G.S."/>
            <person name="Colston T.J."/>
            <person name="Bartlett D.A."/>
            <person name="Mason A.J."/>
            <person name="Ellsworth S.A."/>
            <person name="Rautsaw R.M."/>
            <person name="Lawrence K.C."/>
            <person name="Strickland J.L."/>
            <person name="He B."/>
            <person name="Fraser P."/>
            <person name="Margres M.J."/>
            <person name="Gilbert D.M."/>
            <person name="Gibbs H.L."/>
            <person name="Parkinson C.L."/>
            <person name="Rokyta D.R."/>
        </authorList>
    </citation>
    <scope>NUCLEOTIDE SEQUENCE [LARGE SCALE GENOMIC DNA]</scope>
    <source>
        <strain evidence="2">DRR0105</strain>
    </source>
</reference>
<dbReference type="SMART" id="SM01203">
    <property type="entry name" value="DUF3585"/>
    <property type="match status" value="1"/>
</dbReference>